<keyword evidence="6" id="KW-0808">Transferase</keyword>
<feature type="domain" description="Protein kinase" evidence="5">
    <location>
        <begin position="5"/>
        <end position="259"/>
    </location>
</feature>
<keyword evidence="7" id="KW-1185">Reference proteome</keyword>
<dbReference type="EMBL" id="SHNN01000004">
    <property type="protein sequence ID" value="MCX2982711.1"/>
    <property type="molecule type" value="Genomic_DNA"/>
</dbReference>
<proteinExistence type="inferred from homology"/>
<dbReference type="CDD" id="cd14014">
    <property type="entry name" value="STKc_PknB_like"/>
    <property type="match status" value="1"/>
</dbReference>
<dbReference type="InterPro" id="IPR017441">
    <property type="entry name" value="Protein_kinase_ATP_BS"/>
</dbReference>
<keyword evidence="6" id="KW-0723">Serine/threonine-protein kinase</keyword>
<dbReference type="InterPro" id="IPR000719">
    <property type="entry name" value="Prot_kinase_dom"/>
</dbReference>
<dbReference type="PROSITE" id="PS00108">
    <property type="entry name" value="PROTEIN_KINASE_ST"/>
    <property type="match status" value="1"/>
</dbReference>
<dbReference type="PROSITE" id="PS50011">
    <property type="entry name" value="PROTEIN_KINASE_DOM"/>
    <property type="match status" value="1"/>
</dbReference>
<dbReference type="SMART" id="SM00220">
    <property type="entry name" value="S_TKc"/>
    <property type="match status" value="1"/>
</dbReference>
<evidence type="ECO:0000256" key="2">
    <source>
        <dbReference type="ARBA" id="ARBA00022741"/>
    </source>
</evidence>
<dbReference type="PANTHER" id="PTHR45832:SF22">
    <property type="entry name" value="SERINE_THREONINE-PROTEIN KINASE SAMKA-RELATED"/>
    <property type="match status" value="1"/>
</dbReference>
<keyword evidence="2 4" id="KW-0547">Nucleotide-binding</keyword>
<dbReference type="PANTHER" id="PTHR45832">
    <property type="entry name" value="SERINE/THREONINE-PROTEIN KINASE SAMKA-RELATED-RELATED"/>
    <property type="match status" value="1"/>
</dbReference>
<dbReference type="InterPro" id="IPR051931">
    <property type="entry name" value="PAK3-like"/>
</dbReference>
<evidence type="ECO:0000256" key="3">
    <source>
        <dbReference type="ARBA" id="ARBA00022840"/>
    </source>
</evidence>
<dbReference type="GO" id="GO:0004674">
    <property type="term" value="F:protein serine/threonine kinase activity"/>
    <property type="evidence" value="ECO:0007669"/>
    <property type="project" value="UniProtKB-KW"/>
</dbReference>
<feature type="binding site" evidence="4">
    <location>
        <position position="34"/>
    </location>
    <ligand>
        <name>ATP</name>
        <dbReference type="ChEBI" id="CHEBI:30616"/>
    </ligand>
</feature>
<sequence length="345" mass="38704">MAVGFDFKKRLGAGYFGEVWLAIDTGLQTERAVKLIPPEKVVNTQNFFHEAQVLKAAEHANVVKVEEAGTMDDGRLYVAMEYLPKGSLEDEAKGGYVDLSRAKRIMIDVLRGLEYSHSQSILHRDIKPANILIGTTGEGKLSDFGLSIPAGVDPAAFGMKGYVYTLHVPPEVHIGNPYSELGEIYACGVTLYRLVNGDAFLPPVPSAELQKLVLSGKYPDRKSYRRFVTRPIRTLINRCLNLDPNKRFQSVTDLRHAVEQLEVRLNWNEKLLANGFQWSSSHNKKIHQITMVSDANSDWSIEVKRGASRHNLRRISALCFGQLSSRMAEQRVKRLLQDFVLGNLP</sequence>
<comment type="caution">
    <text evidence="6">The sequence shown here is derived from an EMBL/GenBank/DDBJ whole genome shotgun (WGS) entry which is preliminary data.</text>
</comment>
<dbReference type="SUPFAM" id="SSF56112">
    <property type="entry name" value="Protein kinase-like (PK-like)"/>
    <property type="match status" value="1"/>
</dbReference>
<accession>A0ABT3TLY1</accession>
<organism evidence="6 7">
    <name type="scientific">Candidatus Litorirhabdus singularis</name>
    <dbReference type="NCBI Taxonomy" id="2518993"/>
    <lineage>
        <taxon>Bacteria</taxon>
        <taxon>Pseudomonadati</taxon>
        <taxon>Pseudomonadota</taxon>
        <taxon>Gammaproteobacteria</taxon>
        <taxon>Cellvibrionales</taxon>
        <taxon>Halieaceae</taxon>
        <taxon>Candidatus Litorirhabdus</taxon>
    </lineage>
</organism>
<evidence type="ECO:0000259" key="5">
    <source>
        <dbReference type="PROSITE" id="PS50011"/>
    </source>
</evidence>
<evidence type="ECO:0000256" key="4">
    <source>
        <dbReference type="PROSITE-ProRule" id="PRU10141"/>
    </source>
</evidence>
<dbReference type="Proteomes" id="UP001143362">
    <property type="component" value="Unassembled WGS sequence"/>
</dbReference>
<protein>
    <submittedName>
        <fullName evidence="6">Serine/threonine protein kinase</fullName>
    </submittedName>
</protein>
<keyword evidence="3 4" id="KW-0067">ATP-binding</keyword>
<dbReference type="InterPro" id="IPR011009">
    <property type="entry name" value="Kinase-like_dom_sf"/>
</dbReference>
<evidence type="ECO:0000313" key="6">
    <source>
        <dbReference type="EMBL" id="MCX2982711.1"/>
    </source>
</evidence>
<gene>
    <name evidence="6" type="ORF">EYC98_17755</name>
</gene>
<dbReference type="InterPro" id="IPR008271">
    <property type="entry name" value="Ser/Thr_kinase_AS"/>
</dbReference>
<dbReference type="PROSITE" id="PS00107">
    <property type="entry name" value="PROTEIN_KINASE_ATP"/>
    <property type="match status" value="1"/>
</dbReference>
<evidence type="ECO:0000313" key="7">
    <source>
        <dbReference type="Proteomes" id="UP001143362"/>
    </source>
</evidence>
<dbReference type="Gene3D" id="1.10.510.10">
    <property type="entry name" value="Transferase(Phosphotransferase) domain 1"/>
    <property type="match status" value="1"/>
</dbReference>
<name>A0ABT3TLY1_9GAMM</name>
<dbReference type="Pfam" id="PF00069">
    <property type="entry name" value="Pkinase"/>
    <property type="match status" value="1"/>
</dbReference>
<reference evidence="6" key="1">
    <citation type="submission" date="2019-02" db="EMBL/GenBank/DDBJ databases">
        <authorList>
            <person name="Li S.-H."/>
        </authorList>
    </citation>
    <scope>NUCLEOTIDE SEQUENCE</scope>
    <source>
        <strain evidence="6">IMCC14734</strain>
    </source>
</reference>
<keyword evidence="6" id="KW-0418">Kinase</keyword>
<comment type="similarity">
    <text evidence="1">Belongs to the protein kinase superfamily. STE Ser/Thr protein kinase family. STE20 subfamily.</text>
</comment>
<evidence type="ECO:0000256" key="1">
    <source>
        <dbReference type="ARBA" id="ARBA00008874"/>
    </source>
</evidence>
<dbReference type="RefSeq" id="WP_279246743.1">
    <property type="nucleotide sequence ID" value="NZ_SHNN01000004.1"/>
</dbReference>